<dbReference type="EMBL" id="MGER01000039">
    <property type="protein sequence ID" value="OGL88100.1"/>
    <property type="molecule type" value="Genomic_DNA"/>
</dbReference>
<evidence type="ECO:0000256" key="1">
    <source>
        <dbReference type="SAM" id="Phobius"/>
    </source>
</evidence>
<protein>
    <recommendedName>
        <fullName evidence="4">Copper amine oxidase-like N-terminal domain-containing protein</fullName>
    </recommendedName>
</protein>
<dbReference type="PIRSF" id="PIRSF006425">
    <property type="entry name" value="UCP006425_WD40"/>
    <property type="match status" value="1"/>
</dbReference>
<evidence type="ECO:0000313" key="2">
    <source>
        <dbReference type="EMBL" id="OGL88100.1"/>
    </source>
</evidence>
<name>A0A1F7VC34_9BACT</name>
<accession>A0A1F7VC34</accession>
<sequence>MTLPKNFFTTGLIVGFAAIGIISLAYLIASQTPPHSSQPPINRPIVLPESKLPKFSSCADLNSTLTAAAAEQRSKSRSSDKFGSFGISAGLGLQATASETSADYSTTNVQVAGVDEADIVKTDGSFIYSLSNNKLSIVKADGNLNLTSSIAFTDGDQPKEMFIAPNRLLVIGNAADWEETLYKTQPSGMPSAPARTILPPRHYYGRLTFVHLYDTSSPSHPRRIRSLEFESQYVTSRLIADHAYLVMNKNADVVSQENIQEETSLPMYKDTGVYGDSAVPMAKCTDISYIPPILESQYLIIASVPLDSPNDEIEKEIVLGAGDNVYASLENLYVAKTTYGDYRILPLLEHSLENSNEKTEINKFVLSEGKISHLATGEVEGRLLNQFSMDEYEGNLRLATTIGHVSQQGALTDNRVYVLDSALKEIGSETGIAPGEQIYSARFMGKRGYLVTFKKVDPFFTLDLADPRQPKVAGKLKIPGFSDYLHPFDENHIIGVGKETVEAEEGNFAWYQGIKMAIFDVSDFANPRELHRVIIGDRGTDSEALRDHKAFLFSKEKNLLVIPVTLAEIDNARKQDINFRSNTYGQYVFQGAFVFDVSLEEGFKERGKITHYDSDDVFRKSGDRFYGGDLNVRRSIYIGDTLYTISNLKIKANSLIDLSSQGDINLQ</sequence>
<comment type="caution">
    <text evidence="2">The sequence shown here is derived from an EMBL/GenBank/DDBJ whole genome shotgun (WGS) entry which is preliminary data.</text>
</comment>
<evidence type="ECO:0008006" key="4">
    <source>
        <dbReference type="Google" id="ProtNLM"/>
    </source>
</evidence>
<feature type="transmembrane region" description="Helical" evidence="1">
    <location>
        <begin position="7"/>
        <end position="29"/>
    </location>
</feature>
<dbReference type="InterPro" id="IPR014441">
    <property type="entry name" value="UCP006425_b-propeller"/>
</dbReference>
<keyword evidence="1" id="KW-0812">Transmembrane</keyword>
<dbReference type="Pfam" id="PF09826">
    <property type="entry name" value="Beta_propel"/>
    <property type="match status" value="1"/>
</dbReference>
<keyword evidence="1" id="KW-1133">Transmembrane helix</keyword>
<organism evidence="2 3">
    <name type="scientific">Candidatus Uhrbacteria bacterium RIFCSPLOWO2_02_FULL_49_11</name>
    <dbReference type="NCBI Taxonomy" id="1802409"/>
    <lineage>
        <taxon>Bacteria</taxon>
        <taxon>Candidatus Uhriibacteriota</taxon>
    </lineage>
</organism>
<dbReference type="InterPro" id="IPR019198">
    <property type="entry name" value="Beta_propeller_containing"/>
</dbReference>
<proteinExistence type="predicted"/>
<keyword evidence="1" id="KW-0472">Membrane</keyword>
<dbReference type="Proteomes" id="UP000178264">
    <property type="component" value="Unassembled WGS sequence"/>
</dbReference>
<reference evidence="2 3" key="1">
    <citation type="journal article" date="2016" name="Nat. Commun.">
        <title>Thousands of microbial genomes shed light on interconnected biogeochemical processes in an aquifer system.</title>
        <authorList>
            <person name="Anantharaman K."/>
            <person name="Brown C.T."/>
            <person name="Hug L.A."/>
            <person name="Sharon I."/>
            <person name="Castelle C.J."/>
            <person name="Probst A.J."/>
            <person name="Thomas B.C."/>
            <person name="Singh A."/>
            <person name="Wilkins M.J."/>
            <person name="Karaoz U."/>
            <person name="Brodie E.L."/>
            <person name="Williams K.H."/>
            <person name="Hubbard S.S."/>
            <person name="Banfield J.F."/>
        </authorList>
    </citation>
    <scope>NUCLEOTIDE SEQUENCE [LARGE SCALE GENOMIC DNA]</scope>
</reference>
<evidence type="ECO:0000313" key="3">
    <source>
        <dbReference type="Proteomes" id="UP000178264"/>
    </source>
</evidence>
<dbReference type="AlphaFoldDB" id="A0A1F7VC34"/>
<gene>
    <name evidence="2" type="ORF">A3I42_03645</name>
</gene>